<name>A0A1W2H8E0_9BACT</name>
<protein>
    <recommendedName>
        <fullName evidence="3">YD repeat-containing protein</fullName>
    </recommendedName>
</protein>
<evidence type="ECO:0000313" key="1">
    <source>
        <dbReference type="EMBL" id="SMD44918.1"/>
    </source>
</evidence>
<evidence type="ECO:0008006" key="3">
    <source>
        <dbReference type="Google" id="ProtNLM"/>
    </source>
</evidence>
<dbReference type="AlphaFoldDB" id="A0A1W2H8E0"/>
<proteinExistence type="predicted"/>
<dbReference type="Pfam" id="PF05593">
    <property type="entry name" value="RHS_repeat"/>
    <property type="match status" value="1"/>
</dbReference>
<reference evidence="2" key="1">
    <citation type="submission" date="2017-04" db="EMBL/GenBank/DDBJ databases">
        <authorList>
            <person name="Varghese N."/>
            <person name="Submissions S."/>
        </authorList>
    </citation>
    <scope>NUCLEOTIDE SEQUENCE [LARGE SCALE GENOMIC DNA]</scope>
    <source>
        <strain evidence="2">DSM 16537</strain>
    </source>
</reference>
<keyword evidence="2" id="KW-1185">Reference proteome</keyword>
<dbReference type="STRING" id="758820.SAMN00777080_3555"/>
<evidence type="ECO:0000313" key="2">
    <source>
        <dbReference type="Proteomes" id="UP000192333"/>
    </source>
</evidence>
<dbReference type="Proteomes" id="UP000192333">
    <property type="component" value="Chromosome I"/>
</dbReference>
<organism evidence="1 2">
    <name type="scientific">Aquiflexum balticum DSM 16537</name>
    <dbReference type="NCBI Taxonomy" id="758820"/>
    <lineage>
        <taxon>Bacteria</taxon>
        <taxon>Pseudomonadati</taxon>
        <taxon>Bacteroidota</taxon>
        <taxon>Cytophagia</taxon>
        <taxon>Cytophagales</taxon>
        <taxon>Cyclobacteriaceae</taxon>
        <taxon>Aquiflexum</taxon>
    </lineage>
</organism>
<dbReference type="OrthoDB" id="9814627at2"/>
<dbReference type="Gene3D" id="2.180.10.10">
    <property type="entry name" value="RHS repeat-associated core"/>
    <property type="match status" value="1"/>
</dbReference>
<gene>
    <name evidence="1" type="ORF">SAMN00777080_3555</name>
</gene>
<dbReference type="RefSeq" id="WP_084121692.1">
    <property type="nucleotide sequence ID" value="NZ_LT838813.1"/>
</dbReference>
<accession>A0A1W2H8E0</accession>
<dbReference type="InterPro" id="IPR031325">
    <property type="entry name" value="RHS_repeat"/>
</dbReference>
<dbReference type="EMBL" id="LT838813">
    <property type="protein sequence ID" value="SMD44918.1"/>
    <property type="molecule type" value="Genomic_DNA"/>
</dbReference>
<sequence>MFDFNCLLLLELRSGRKPDWINRGKVLFFTFMFGIFWQISLGQTGTYSKPNFIPPSPEASSMFKFIDIPVSKATGVPNISIPIYEIKLSDLSVPISIHYNSSGIRADEISGSIGLGWTLSAGGMISATVNGTNDMGGIGYLNAPVFPEDRELSPQSYLQPNFTIFKNSDYQLLTELTGQQVYVVSNGVVTSTPPQQQFDTQPDLFYYSYPGGSGKFFFSKNGNAHTIPFSPIGITTSPDFVIEDGDGVKYSFEQVEIVNVTSLGFTNQPVFGSINSTVQNFVYHLSKIETPGGNVVEYQYDDVTYNYKGRTEFTRYKKLGNVDGTFPSSAETRIETGHKVFGKNLRKILVNGRLIVEFMYESCNRIDLDKAQGETGNFAIDKIKIYKGEVEEIFDFEYGYFNFTSSNYCGISPNSNQYRLKLNSVQRSEEGPYTFTYFGNNYLPNRDIFETDHWGYYSTSGGKFAIDETGFFLGGHSKDPDLNTTKIGVIEKIVYPTKGLSEFYYELNQARDTLETFGVNLINKSLGIYYDPSAGVQMENFTLTTPKSVTVMYNTTTAPVQANLRFDVTLTGPNGYWRQFQSVSGNDLTSVSLQAGNYTLTVDQVGFFEEGYVNLFWVEQEFNYSTTIGNFQLGGLRVKEIRHLDKEGGSIENQSFFDYTIKDNPSVSSGKIANKPRYFYSIDKIIRGLNQTGSGLLDKEASYHVQSSSAVLPMAGLNGYHVLYTEVTQSNSSGKDIGFVFSKFSFVNDLKAYVTFPAVAPISFNWMRGLLLLEEIYAKNPTNNSYRIIQRTENEYQHLYTDRSASNFSENFAHYTPPAQLNENHALGLSIELIAPEWLYQTSPAGSGYLPAIFRVSSFKQISSWTKFTKSTTTEFDALQNPIFQKTTEYFYDNPNHAQTTRVVSSSSDGATFTDYMLYPHDYSGGSSALNDMRSNGLFALPVEQVRMVARGSQSFIVGGNLNEYKTGGKGLLDKVFVLSPGTAVPLSQFKFSNTSMGNLPGFSSGGNYSKDNKYFQKILFENYDTKGNPGKYQETSGNPVRIRWDNTFNNVYGICKGCSPDFFAFTSFEDDVKGGWTYSGSTTTSHSKAGNRGYNLSGGAVSISSIPTGSDKFKVGFWARTSGTNPSLSIGGTPTTVTSTWQWLEKEITSSSLSISGINVIIDELRLHPVSAEVETYTYTQLKKIASTTDSRGYVTIYEYDQIGRLKTVKDEDGNILEHYEYNYATGN</sequence>